<comment type="caution">
    <text evidence="1">The sequence shown here is derived from an EMBL/GenBank/DDBJ whole genome shotgun (WGS) entry which is preliminary data.</text>
</comment>
<name>A0A561CF68_9BACI</name>
<dbReference type="AlphaFoldDB" id="A0A561CF68"/>
<dbReference type="RefSeq" id="WP_098529696.1">
    <property type="nucleotide sequence ID" value="NZ_VIVN01000025.1"/>
</dbReference>
<evidence type="ECO:0000313" key="2">
    <source>
        <dbReference type="Proteomes" id="UP000319671"/>
    </source>
</evidence>
<gene>
    <name evidence="1" type="ORF">FB550_12549</name>
</gene>
<evidence type="ECO:0000313" key="1">
    <source>
        <dbReference type="EMBL" id="TWD89682.1"/>
    </source>
</evidence>
<sequence>MKVEYTYDKKLIELNETTNGNDIEFFITLFDSELKKKLMKVRQYFDDNRVLTDIHYYIHPNNNYQVIVRNDFYNEFIIQLFRQQLLKEIKWA</sequence>
<dbReference type="EMBL" id="VIVN01000025">
    <property type="protein sequence ID" value="TWD89682.1"/>
    <property type="molecule type" value="Genomic_DNA"/>
</dbReference>
<protein>
    <submittedName>
        <fullName evidence="1">Uncharacterized protein</fullName>
    </submittedName>
</protein>
<dbReference type="Proteomes" id="UP000319671">
    <property type="component" value="Unassembled WGS sequence"/>
</dbReference>
<accession>A0A561CF68</accession>
<reference evidence="1 2" key="1">
    <citation type="submission" date="2019-06" db="EMBL/GenBank/DDBJ databases">
        <title>Sorghum-associated microbial communities from plants grown in Nebraska, USA.</title>
        <authorList>
            <person name="Schachtman D."/>
        </authorList>
    </citation>
    <scope>NUCLEOTIDE SEQUENCE [LARGE SCALE GENOMIC DNA]</scope>
    <source>
        <strain evidence="1 2">2482</strain>
    </source>
</reference>
<organism evidence="1 2">
    <name type="scientific">Neobacillus bataviensis</name>
    <dbReference type="NCBI Taxonomy" id="220685"/>
    <lineage>
        <taxon>Bacteria</taxon>
        <taxon>Bacillati</taxon>
        <taxon>Bacillota</taxon>
        <taxon>Bacilli</taxon>
        <taxon>Bacillales</taxon>
        <taxon>Bacillaceae</taxon>
        <taxon>Neobacillus</taxon>
    </lineage>
</organism>
<keyword evidence="2" id="KW-1185">Reference proteome</keyword>
<proteinExistence type="predicted"/>